<name>A0A017T5N5_9BACT</name>
<dbReference type="Proteomes" id="UP000019678">
    <property type="component" value="Unassembled WGS sequence"/>
</dbReference>
<reference evidence="3 4" key="1">
    <citation type="submission" date="2013-05" db="EMBL/GenBank/DDBJ databases">
        <title>Genome assembly of Chondromyces apiculatus DSM 436.</title>
        <authorList>
            <person name="Sharma G."/>
            <person name="Khatri I."/>
            <person name="Kaur C."/>
            <person name="Mayilraj S."/>
            <person name="Subramanian S."/>
        </authorList>
    </citation>
    <scope>NUCLEOTIDE SEQUENCE [LARGE SCALE GENOMIC DNA]</scope>
    <source>
        <strain evidence="3 4">DSM 436</strain>
    </source>
</reference>
<comment type="caution">
    <text evidence="3">The sequence shown here is derived from an EMBL/GenBank/DDBJ whole genome shotgun (WGS) entry which is preliminary data.</text>
</comment>
<dbReference type="AlphaFoldDB" id="A0A017T5N5"/>
<feature type="signal peptide" evidence="2">
    <location>
        <begin position="1"/>
        <end position="28"/>
    </location>
</feature>
<dbReference type="eggNOG" id="ENOG5034A1W">
    <property type="taxonomic scope" value="Bacteria"/>
</dbReference>
<gene>
    <name evidence="3" type="ORF">CAP_4601</name>
</gene>
<keyword evidence="4" id="KW-1185">Reference proteome</keyword>
<evidence type="ECO:0000256" key="2">
    <source>
        <dbReference type="SAM" id="SignalP"/>
    </source>
</evidence>
<dbReference type="RefSeq" id="WP_044244362.1">
    <property type="nucleotide sequence ID" value="NZ_ASRX01000035.1"/>
</dbReference>
<dbReference type="EMBL" id="ASRX01000035">
    <property type="protein sequence ID" value="EYF04337.1"/>
    <property type="molecule type" value="Genomic_DNA"/>
</dbReference>
<organism evidence="3 4">
    <name type="scientific">Chondromyces apiculatus DSM 436</name>
    <dbReference type="NCBI Taxonomy" id="1192034"/>
    <lineage>
        <taxon>Bacteria</taxon>
        <taxon>Pseudomonadati</taxon>
        <taxon>Myxococcota</taxon>
        <taxon>Polyangia</taxon>
        <taxon>Polyangiales</taxon>
        <taxon>Polyangiaceae</taxon>
        <taxon>Chondromyces</taxon>
    </lineage>
</organism>
<accession>A0A017T5N5</accession>
<dbReference type="InterPro" id="IPR021953">
    <property type="entry name" value="DUF3570"/>
</dbReference>
<feature type="region of interest" description="Disordered" evidence="1">
    <location>
        <begin position="133"/>
        <end position="162"/>
    </location>
</feature>
<evidence type="ECO:0000313" key="4">
    <source>
        <dbReference type="Proteomes" id="UP000019678"/>
    </source>
</evidence>
<dbReference type="OrthoDB" id="5478591at2"/>
<evidence type="ECO:0000256" key="1">
    <source>
        <dbReference type="SAM" id="MobiDB-lite"/>
    </source>
</evidence>
<evidence type="ECO:0000313" key="3">
    <source>
        <dbReference type="EMBL" id="EYF04337.1"/>
    </source>
</evidence>
<proteinExistence type="predicted"/>
<protein>
    <recommendedName>
        <fullName evidence="5">DUF3570 domain-containing protein</fullName>
    </recommendedName>
</protein>
<keyword evidence="2" id="KW-0732">Signal</keyword>
<feature type="compositionally biased region" description="Basic and acidic residues" evidence="1">
    <location>
        <begin position="144"/>
        <end position="154"/>
    </location>
</feature>
<dbReference type="Pfam" id="PF12094">
    <property type="entry name" value="DUF3570"/>
    <property type="match status" value="1"/>
</dbReference>
<feature type="chain" id="PRO_5001496920" description="DUF3570 domain-containing protein" evidence="2">
    <location>
        <begin position="29"/>
        <end position="729"/>
    </location>
</feature>
<evidence type="ECO:0008006" key="5">
    <source>
        <dbReference type="Google" id="ProtNLM"/>
    </source>
</evidence>
<dbReference type="STRING" id="1192034.CAP_4601"/>
<sequence length="729" mass="78899">MSSRFFPWLCSFLALLVVSFAYPSGALAASNDEDVELLVQSVLEGEYKNGKHIEALEQLELARSACEGKGCSPKTRAKLYVAIGTVLAGGMQQVAEAKEAFVNALREDPTASLYSDFITPEVQRAYNEARGVATGSGGTLEQAAKGERKPKKEYTGGGRPPRGWKSAEAHFYYREAVASEKAQDWQDCADYAQASLAAENRIGTRYLAAGCAERAGLWIEALADYQVVAETGGKAGLHDTAERAQGRTQELREKIPKIILRKPANATDLVVKMNGDPVPDKRLGGEIWVNPGQRLVEATGKVNGATLLFEQVVDVAEFETVTIDIKLVPKGERPDPAIMKCMSKAQTREELAQCIAGGGEGSGLNYRAGLEVSGYHDSDHVDVSTPAVTFSVESPTGGWGVNGSFLVDVVTTASSDIIATASPRWTETRYGPAIGGHKKIDSWDISGGGNMSVEPDYTSIGVGVGASVELAQKMITPSLSYGFSYDLSGRSGTPFSVFSYKIHRHSLDGGVGFVLDKATFLAVGATVVLEFGDLSKPYRAIPLFSPEVAENVPPGLSVAATQRVRLPERAMEQVPEAGRQRYAIAGRLAHRFASSTIRAEERLYTDSWGVIGSTTDVRYLVDLNESIRIWPHGRFHAQKGVSFWQLAYAAERNTETDVLQVPAYRTGDRELGPYLQATVGGGVRFGFGSSDNMGLTINADFIYSRYLNTLYLPQKFGYFGATAFEVEFE</sequence>